<name>A0A445II73_GLYSO</name>
<dbReference type="Proteomes" id="UP000289340">
    <property type="component" value="Chromosome 10"/>
</dbReference>
<dbReference type="PANTHER" id="PTHR36063:SF1">
    <property type="entry name" value="ARABIDOPSIS THALIANA GENOMIC DNA, CHROMOSOME 5, P1 CLONE:MOK16"/>
    <property type="match status" value="1"/>
</dbReference>
<comment type="caution">
    <text evidence="1">The sequence shown here is derived from an EMBL/GenBank/DDBJ whole genome shotgun (WGS) entry which is preliminary data.</text>
</comment>
<evidence type="ECO:0000313" key="1">
    <source>
        <dbReference type="EMBL" id="RZB85823.1"/>
    </source>
</evidence>
<protein>
    <submittedName>
        <fullName evidence="1">Uncharacterized protein</fullName>
    </submittedName>
</protein>
<keyword evidence="2" id="KW-1185">Reference proteome</keyword>
<dbReference type="PANTHER" id="PTHR36063">
    <property type="entry name" value="ARABIDOPSIS THALIANA GENOMIC DNA, CHROMOSOME 5, P1 CLONE:MOK16"/>
    <property type="match status" value="1"/>
</dbReference>
<accession>A0A445II73</accession>
<proteinExistence type="predicted"/>
<reference evidence="1 2" key="1">
    <citation type="submission" date="2018-09" db="EMBL/GenBank/DDBJ databases">
        <title>A high-quality reference genome of wild soybean provides a powerful tool to mine soybean genomes.</title>
        <authorList>
            <person name="Xie M."/>
            <person name="Chung C.Y.L."/>
            <person name="Li M.-W."/>
            <person name="Wong F.-L."/>
            <person name="Chan T.-F."/>
            <person name="Lam H.-M."/>
        </authorList>
    </citation>
    <scope>NUCLEOTIDE SEQUENCE [LARGE SCALE GENOMIC DNA]</scope>
    <source>
        <strain evidence="2">cv. W05</strain>
        <tissue evidence="1">Hypocotyl of etiolated seedlings</tissue>
    </source>
</reference>
<organism evidence="1 2">
    <name type="scientific">Glycine soja</name>
    <name type="common">Wild soybean</name>
    <dbReference type="NCBI Taxonomy" id="3848"/>
    <lineage>
        <taxon>Eukaryota</taxon>
        <taxon>Viridiplantae</taxon>
        <taxon>Streptophyta</taxon>
        <taxon>Embryophyta</taxon>
        <taxon>Tracheophyta</taxon>
        <taxon>Spermatophyta</taxon>
        <taxon>Magnoliopsida</taxon>
        <taxon>eudicotyledons</taxon>
        <taxon>Gunneridae</taxon>
        <taxon>Pentapetalae</taxon>
        <taxon>rosids</taxon>
        <taxon>fabids</taxon>
        <taxon>Fabales</taxon>
        <taxon>Fabaceae</taxon>
        <taxon>Papilionoideae</taxon>
        <taxon>50 kb inversion clade</taxon>
        <taxon>NPAAA clade</taxon>
        <taxon>indigoferoid/millettioid clade</taxon>
        <taxon>Phaseoleae</taxon>
        <taxon>Glycine</taxon>
        <taxon>Glycine subgen. Soja</taxon>
    </lineage>
</organism>
<sequence length="51" mass="5545">MAKGIRNLSSWMEVAPAPIIFPTKPSNSPALETITEEVAEDDEASMNTLLK</sequence>
<dbReference type="AlphaFoldDB" id="A0A445II73"/>
<evidence type="ECO:0000313" key="2">
    <source>
        <dbReference type="Proteomes" id="UP000289340"/>
    </source>
</evidence>
<dbReference type="EMBL" id="QZWG01000010">
    <property type="protein sequence ID" value="RZB85823.1"/>
    <property type="molecule type" value="Genomic_DNA"/>
</dbReference>
<gene>
    <name evidence="1" type="ORF">D0Y65_026075</name>
</gene>